<dbReference type="AlphaFoldDB" id="A0A822XL36"/>
<keyword evidence="4" id="KW-1185">Reference proteome</keyword>
<evidence type="ECO:0000256" key="2">
    <source>
        <dbReference type="PROSITE-ProRule" id="PRU00708"/>
    </source>
</evidence>
<dbReference type="NCBIfam" id="TIGR00756">
    <property type="entry name" value="PPR"/>
    <property type="match status" value="1"/>
</dbReference>
<dbReference type="Gene3D" id="1.25.40.10">
    <property type="entry name" value="Tetratricopeptide repeat domain"/>
    <property type="match status" value="1"/>
</dbReference>
<evidence type="ECO:0000313" key="4">
    <source>
        <dbReference type="Proteomes" id="UP000607653"/>
    </source>
</evidence>
<dbReference type="PROSITE" id="PS51375">
    <property type="entry name" value="PPR"/>
    <property type="match status" value="1"/>
</dbReference>
<dbReference type="InterPro" id="IPR046960">
    <property type="entry name" value="PPR_At4g14850-like_plant"/>
</dbReference>
<gene>
    <name evidence="3" type="ORF">HUJ06_020998</name>
</gene>
<dbReference type="Pfam" id="PF20431">
    <property type="entry name" value="E_motif"/>
    <property type="match status" value="1"/>
</dbReference>
<dbReference type="PANTHER" id="PTHR47926">
    <property type="entry name" value="PENTATRICOPEPTIDE REPEAT-CONTAINING PROTEIN"/>
    <property type="match status" value="1"/>
</dbReference>
<protein>
    <recommendedName>
        <fullName evidence="5">Pentatricopeptide repeat-containing protein</fullName>
    </recommendedName>
</protein>
<accession>A0A822XL36</accession>
<dbReference type="Pfam" id="PF13041">
    <property type="entry name" value="PPR_2"/>
    <property type="match status" value="1"/>
</dbReference>
<dbReference type="PANTHER" id="PTHR47926:SF544">
    <property type="entry name" value="PENTACOTRIPEPTIDE-REPEAT REGION OF PRORP DOMAIN-CONTAINING PROTEIN"/>
    <property type="match status" value="1"/>
</dbReference>
<proteinExistence type="predicted"/>
<dbReference type="GO" id="GO:0009451">
    <property type="term" value="P:RNA modification"/>
    <property type="evidence" value="ECO:0007669"/>
    <property type="project" value="InterPro"/>
</dbReference>
<feature type="repeat" description="PPR" evidence="2">
    <location>
        <begin position="1"/>
        <end position="28"/>
    </location>
</feature>
<evidence type="ECO:0008006" key="5">
    <source>
        <dbReference type="Google" id="ProtNLM"/>
    </source>
</evidence>
<sequence>MINAYEMHGNGEAALSLFSQMKNSGVGPDDITFVSILSACSHAGLLDKGQMLFNYIAAEHGKQPGVEHYSCVDNLLGRTGHLHAAYDLVKSPPFKPSASLLESLLGACCIHGNIKLGKEIGERLSEIDPKNFNSYVMLSNIYTASGSWIDAYRLRSEMEGEQLRKLLGFSLL</sequence>
<name>A0A822XL36_NELNU</name>
<evidence type="ECO:0000313" key="3">
    <source>
        <dbReference type="EMBL" id="DAD19535.1"/>
    </source>
</evidence>
<dbReference type="InterPro" id="IPR046848">
    <property type="entry name" value="E_motif"/>
</dbReference>
<reference evidence="3 4" key="1">
    <citation type="journal article" date="2020" name="Mol. Biol. Evol.">
        <title>Distinct Expression and Methylation Patterns for Genes with Different Fates following a Single Whole-Genome Duplication in Flowering Plants.</title>
        <authorList>
            <person name="Shi T."/>
            <person name="Rahmani R.S."/>
            <person name="Gugger P.F."/>
            <person name="Wang M."/>
            <person name="Li H."/>
            <person name="Zhang Y."/>
            <person name="Li Z."/>
            <person name="Wang Q."/>
            <person name="Van de Peer Y."/>
            <person name="Marchal K."/>
            <person name="Chen J."/>
        </authorList>
    </citation>
    <scope>NUCLEOTIDE SEQUENCE [LARGE SCALE GENOMIC DNA]</scope>
    <source>
        <tissue evidence="3">Leaf</tissue>
    </source>
</reference>
<dbReference type="FunFam" id="1.25.40.10:FF:000158">
    <property type="entry name" value="pentatricopeptide repeat-containing protein At2g33680"/>
    <property type="match status" value="1"/>
</dbReference>
<organism evidence="3 4">
    <name type="scientific">Nelumbo nucifera</name>
    <name type="common">Sacred lotus</name>
    <dbReference type="NCBI Taxonomy" id="4432"/>
    <lineage>
        <taxon>Eukaryota</taxon>
        <taxon>Viridiplantae</taxon>
        <taxon>Streptophyta</taxon>
        <taxon>Embryophyta</taxon>
        <taxon>Tracheophyta</taxon>
        <taxon>Spermatophyta</taxon>
        <taxon>Magnoliopsida</taxon>
        <taxon>Proteales</taxon>
        <taxon>Nelumbonaceae</taxon>
        <taxon>Nelumbo</taxon>
    </lineage>
</organism>
<dbReference type="InterPro" id="IPR002885">
    <property type="entry name" value="PPR_rpt"/>
</dbReference>
<dbReference type="GO" id="GO:0099402">
    <property type="term" value="P:plant organ development"/>
    <property type="evidence" value="ECO:0007669"/>
    <property type="project" value="UniProtKB-ARBA"/>
</dbReference>
<dbReference type="Proteomes" id="UP000607653">
    <property type="component" value="Unassembled WGS sequence"/>
</dbReference>
<comment type="caution">
    <text evidence="3">The sequence shown here is derived from an EMBL/GenBank/DDBJ whole genome shotgun (WGS) entry which is preliminary data.</text>
</comment>
<evidence type="ECO:0000256" key="1">
    <source>
        <dbReference type="ARBA" id="ARBA00022737"/>
    </source>
</evidence>
<dbReference type="InterPro" id="IPR011990">
    <property type="entry name" value="TPR-like_helical_dom_sf"/>
</dbReference>
<keyword evidence="1" id="KW-0677">Repeat</keyword>
<dbReference type="GO" id="GO:0003723">
    <property type="term" value="F:RNA binding"/>
    <property type="evidence" value="ECO:0007669"/>
    <property type="project" value="InterPro"/>
</dbReference>
<dbReference type="EMBL" id="DUZY01000001">
    <property type="protein sequence ID" value="DAD19535.1"/>
    <property type="molecule type" value="Genomic_DNA"/>
</dbReference>